<sequence length="51" mass="5408">MKASLLFVKLVAIISLLIFLLTKSVEDLERAGPAPVRGCPSLRLASACTPP</sequence>
<proteinExistence type="predicted"/>
<dbReference type="Proteomes" id="UP000323506">
    <property type="component" value="Chromosome A05"/>
</dbReference>
<keyword evidence="1" id="KW-0732">Signal</keyword>
<feature type="chain" id="PRO_5022923768" evidence="1">
    <location>
        <begin position="25"/>
        <end position="51"/>
    </location>
</feature>
<reference evidence="2 3" key="1">
    <citation type="submission" date="2019-06" db="EMBL/GenBank/DDBJ databases">
        <title>WGS assembly of Gossypium darwinii.</title>
        <authorList>
            <person name="Chen Z.J."/>
            <person name="Sreedasyam A."/>
            <person name="Ando A."/>
            <person name="Song Q."/>
            <person name="De L."/>
            <person name="Hulse-Kemp A."/>
            <person name="Ding M."/>
            <person name="Ye W."/>
            <person name="Kirkbride R."/>
            <person name="Jenkins J."/>
            <person name="Plott C."/>
            <person name="Lovell J."/>
            <person name="Lin Y.-M."/>
            <person name="Vaughn R."/>
            <person name="Liu B."/>
            <person name="Li W."/>
            <person name="Simpson S."/>
            <person name="Scheffler B."/>
            <person name="Saski C."/>
            <person name="Grover C."/>
            <person name="Hu G."/>
            <person name="Conover J."/>
            <person name="Carlson J."/>
            <person name="Shu S."/>
            <person name="Boston L."/>
            <person name="Williams M."/>
            <person name="Peterson D."/>
            <person name="Mcgee K."/>
            <person name="Jones D."/>
            <person name="Wendel J."/>
            <person name="Stelly D."/>
            <person name="Grimwood J."/>
            <person name="Schmutz J."/>
        </authorList>
    </citation>
    <scope>NUCLEOTIDE SEQUENCE [LARGE SCALE GENOMIC DNA]</scope>
    <source>
        <strain evidence="2">1808015.09</strain>
    </source>
</reference>
<feature type="signal peptide" evidence="1">
    <location>
        <begin position="1"/>
        <end position="24"/>
    </location>
</feature>
<evidence type="ECO:0000313" key="3">
    <source>
        <dbReference type="Proteomes" id="UP000323506"/>
    </source>
</evidence>
<evidence type="ECO:0000313" key="2">
    <source>
        <dbReference type="EMBL" id="TYH19109.1"/>
    </source>
</evidence>
<name>A0A5D2GPD8_GOSDA</name>
<evidence type="ECO:0000256" key="1">
    <source>
        <dbReference type="SAM" id="SignalP"/>
    </source>
</evidence>
<accession>A0A5D2GPD8</accession>
<dbReference type="AlphaFoldDB" id="A0A5D2GPD8"/>
<gene>
    <name evidence="2" type="ORF">ES288_A05G326600v1</name>
</gene>
<protein>
    <submittedName>
        <fullName evidence="2">Uncharacterized protein</fullName>
    </submittedName>
</protein>
<dbReference type="EMBL" id="CM017692">
    <property type="protein sequence ID" value="TYH19109.1"/>
    <property type="molecule type" value="Genomic_DNA"/>
</dbReference>
<organism evidence="2 3">
    <name type="scientific">Gossypium darwinii</name>
    <name type="common">Darwin's cotton</name>
    <name type="synonym">Gossypium barbadense var. darwinii</name>
    <dbReference type="NCBI Taxonomy" id="34276"/>
    <lineage>
        <taxon>Eukaryota</taxon>
        <taxon>Viridiplantae</taxon>
        <taxon>Streptophyta</taxon>
        <taxon>Embryophyta</taxon>
        <taxon>Tracheophyta</taxon>
        <taxon>Spermatophyta</taxon>
        <taxon>Magnoliopsida</taxon>
        <taxon>eudicotyledons</taxon>
        <taxon>Gunneridae</taxon>
        <taxon>Pentapetalae</taxon>
        <taxon>rosids</taxon>
        <taxon>malvids</taxon>
        <taxon>Malvales</taxon>
        <taxon>Malvaceae</taxon>
        <taxon>Malvoideae</taxon>
        <taxon>Gossypium</taxon>
    </lineage>
</organism>
<keyword evidence="3" id="KW-1185">Reference proteome</keyword>